<protein>
    <submittedName>
        <fullName evidence="1">Uncharacterized protein</fullName>
    </submittedName>
</protein>
<dbReference type="InParanoid" id="F0X8Z2"/>
<dbReference type="AlphaFoldDB" id="F0X8Z2"/>
<dbReference type="HOGENOM" id="CLU_1992882_0_0_1"/>
<proteinExistence type="predicted"/>
<dbReference type="GeneID" id="25977035"/>
<sequence>MQLTDALDIWKNDITPPTHTPPDIAAPWRHYSISPVQSADVVPLPCETLSASFPVLNRQEHYEQDTYVLSDPPASQPWCSGIRANVRTHRAIWAHLVGWLAYESAEQWEYGVSSAMLSKAATTVQ</sequence>
<evidence type="ECO:0000313" key="2">
    <source>
        <dbReference type="Proteomes" id="UP000007796"/>
    </source>
</evidence>
<organism evidence="2">
    <name type="scientific">Grosmannia clavigera (strain kw1407 / UAMH 11150)</name>
    <name type="common">Blue stain fungus</name>
    <name type="synonym">Graphiocladiella clavigera</name>
    <dbReference type="NCBI Taxonomy" id="655863"/>
    <lineage>
        <taxon>Eukaryota</taxon>
        <taxon>Fungi</taxon>
        <taxon>Dikarya</taxon>
        <taxon>Ascomycota</taxon>
        <taxon>Pezizomycotina</taxon>
        <taxon>Sordariomycetes</taxon>
        <taxon>Sordariomycetidae</taxon>
        <taxon>Ophiostomatales</taxon>
        <taxon>Ophiostomataceae</taxon>
        <taxon>Leptographium</taxon>
    </lineage>
</organism>
<evidence type="ECO:0000313" key="1">
    <source>
        <dbReference type="EMBL" id="EFX05817.1"/>
    </source>
</evidence>
<dbReference type="EMBL" id="GL629735">
    <property type="protein sequence ID" value="EFX05817.1"/>
    <property type="molecule type" value="Genomic_DNA"/>
</dbReference>
<accession>F0X8Z2</accession>
<dbReference type="RefSeq" id="XP_014175299.1">
    <property type="nucleotide sequence ID" value="XM_014319824.1"/>
</dbReference>
<gene>
    <name evidence="1" type="ORF">CMQ_3886</name>
</gene>
<dbReference type="Proteomes" id="UP000007796">
    <property type="component" value="Unassembled WGS sequence"/>
</dbReference>
<keyword evidence="2" id="KW-1185">Reference proteome</keyword>
<name>F0X8Z2_GROCL</name>
<reference evidence="1 2" key="1">
    <citation type="journal article" date="2011" name="Proc. Natl. Acad. Sci. U.S.A.">
        <title>Genome and transcriptome analyses of the mountain pine beetle-fungal symbiont Grosmannia clavigera, a lodgepole pine pathogen.</title>
        <authorList>
            <person name="DiGuistini S."/>
            <person name="Wang Y."/>
            <person name="Liao N.Y."/>
            <person name="Taylor G."/>
            <person name="Tanguay P."/>
            <person name="Feau N."/>
            <person name="Henrissat B."/>
            <person name="Chan S.K."/>
            <person name="Hesse-Orce U."/>
            <person name="Alamouti S.M."/>
            <person name="Tsui C.K.M."/>
            <person name="Docking R.T."/>
            <person name="Levasseur A."/>
            <person name="Haridas S."/>
            <person name="Robertson G."/>
            <person name="Birol I."/>
            <person name="Holt R.A."/>
            <person name="Marra M.A."/>
            <person name="Hamelin R.C."/>
            <person name="Hirst M."/>
            <person name="Jones S.J.M."/>
            <person name="Bohlmann J."/>
            <person name="Breuil C."/>
        </authorList>
    </citation>
    <scope>NUCLEOTIDE SEQUENCE [LARGE SCALE GENOMIC DNA]</scope>
    <source>
        <strain evidence="2">kw1407 / UAMH 11150</strain>
    </source>
</reference>